<reference evidence="1 2" key="1">
    <citation type="journal article" date="2013" name="Genome Announc.">
        <title>Draft Genome Sequence of Sphingobium lactosutens Strain DS20T, Isolated from a Hexachlorocyclohexane Dumpsite.</title>
        <authorList>
            <person name="Kumar R."/>
            <person name="Dwivedi V."/>
            <person name="Negi V."/>
            <person name="Khurana J.P."/>
            <person name="Lal R."/>
        </authorList>
    </citation>
    <scope>NUCLEOTIDE SEQUENCE [LARGE SCALE GENOMIC DNA]</scope>
    <source>
        <strain evidence="1 2">DS20</strain>
    </source>
</reference>
<protein>
    <submittedName>
        <fullName evidence="1">Uncharacterized protein</fullName>
    </submittedName>
</protein>
<dbReference type="PATRIC" id="fig|1331060.3.peg.3980"/>
<comment type="caution">
    <text evidence="1">The sequence shown here is derived from an EMBL/GenBank/DDBJ whole genome shotgun (WGS) entry which is preliminary data.</text>
</comment>
<gene>
    <name evidence="1" type="ORF">RLDS_20600</name>
</gene>
<keyword evidence="2" id="KW-1185">Reference proteome</keyword>
<sequence length="318" mass="35673">MKSIAPVSGWMLDRIALLDEAKPGFAGHYLRASDERRQVIAAFLSANKLDRDDAGDTAEFLMRVDHRSILHRAFGRVPPGLRAALRRSGSQPHEPAYYRQLFDLMSHGDRHLIKAIWQSAKLDPERLTIITGVPADLCDSRILTKIKDRKHATDVALSVDLLSRRGVDRAALIDALHQSDGINDAIKHWSMRMSFPPGPIPAAEGYRPIRTGIELAAIARKYRNCSRGYFSSVMVGTHAFGEFRCEGREVLISFDKTDGMWIVDGVYTFRNFDVDAGISRAAYAFAARQGVPDRRPDRSDKAVEALRRLGRFHGDWGF</sequence>
<accession>T0IK81</accession>
<name>T0IK81_9SPHN</name>
<evidence type="ECO:0000313" key="1">
    <source>
        <dbReference type="EMBL" id="EQB12155.1"/>
    </source>
</evidence>
<dbReference type="Proteomes" id="UP000015531">
    <property type="component" value="Unassembled WGS sequence"/>
</dbReference>
<evidence type="ECO:0000313" key="2">
    <source>
        <dbReference type="Proteomes" id="UP000015531"/>
    </source>
</evidence>
<proteinExistence type="predicted"/>
<organism evidence="1 2">
    <name type="scientific">Sphingobium lactosutens DS20</name>
    <dbReference type="NCBI Taxonomy" id="1331060"/>
    <lineage>
        <taxon>Bacteria</taxon>
        <taxon>Pseudomonadati</taxon>
        <taxon>Pseudomonadota</taxon>
        <taxon>Alphaproteobacteria</taxon>
        <taxon>Sphingomonadales</taxon>
        <taxon>Sphingomonadaceae</taxon>
        <taxon>Sphingobium</taxon>
    </lineage>
</organism>
<dbReference type="EMBL" id="ATDP01000104">
    <property type="protein sequence ID" value="EQB12155.1"/>
    <property type="molecule type" value="Genomic_DNA"/>
</dbReference>
<dbReference type="AlphaFoldDB" id="T0IK81"/>